<reference evidence="1" key="1">
    <citation type="submission" date="2022-10" db="EMBL/GenBank/DDBJ databases">
        <title>Culturing micro-colonial fungi from biological soil crusts in the Mojave desert and describing Neophaeococcomyces mojavensis, and introducing the new genera and species Taxawa tesnikishii.</title>
        <authorList>
            <person name="Kurbessoian T."/>
            <person name="Stajich J.E."/>
        </authorList>
    </citation>
    <scope>NUCLEOTIDE SEQUENCE</scope>
    <source>
        <strain evidence="1">JES_115</strain>
    </source>
</reference>
<sequence>MAPTQPKPRRSTRSTKGKEPERLVNDPPTTFKVAKTKQKKKQKIPEPPRPPINRRARGLKEVWGLERMVARLDNPLQTPQGRRTRRRREVEDLDEDGVWDDDLEEMGGWDEDVVVERKEQVKKEGIDNEDEKEFEVMEVVSKKGKKGRRVKINDE</sequence>
<organism evidence="1 2">
    <name type="scientific">Coniosporium tulheliwenetii</name>
    <dbReference type="NCBI Taxonomy" id="3383036"/>
    <lineage>
        <taxon>Eukaryota</taxon>
        <taxon>Fungi</taxon>
        <taxon>Dikarya</taxon>
        <taxon>Ascomycota</taxon>
        <taxon>Pezizomycotina</taxon>
        <taxon>Dothideomycetes</taxon>
        <taxon>Dothideomycetes incertae sedis</taxon>
        <taxon>Coniosporium</taxon>
    </lineage>
</organism>
<dbReference type="Proteomes" id="UP001172680">
    <property type="component" value="Unassembled WGS sequence"/>
</dbReference>
<keyword evidence="2" id="KW-1185">Reference proteome</keyword>
<name>A0ACC2ZHM9_9PEZI</name>
<evidence type="ECO:0000313" key="1">
    <source>
        <dbReference type="EMBL" id="KAJ9647031.1"/>
    </source>
</evidence>
<protein>
    <submittedName>
        <fullName evidence="1">Uncharacterized protein</fullName>
    </submittedName>
</protein>
<proteinExistence type="predicted"/>
<accession>A0ACC2ZHM9</accession>
<comment type="caution">
    <text evidence="1">The sequence shown here is derived from an EMBL/GenBank/DDBJ whole genome shotgun (WGS) entry which is preliminary data.</text>
</comment>
<gene>
    <name evidence="1" type="ORF">H2199_002017</name>
</gene>
<dbReference type="EMBL" id="JAPDRP010000005">
    <property type="protein sequence ID" value="KAJ9647031.1"/>
    <property type="molecule type" value="Genomic_DNA"/>
</dbReference>
<evidence type="ECO:0000313" key="2">
    <source>
        <dbReference type="Proteomes" id="UP001172680"/>
    </source>
</evidence>